<dbReference type="Proteomes" id="UP000789366">
    <property type="component" value="Unassembled WGS sequence"/>
</dbReference>
<gene>
    <name evidence="1" type="ORF">SPELUC_LOCUS4001</name>
</gene>
<accession>A0ACA9LC41</accession>
<keyword evidence="2" id="KW-1185">Reference proteome</keyword>
<organism evidence="1 2">
    <name type="scientific">Cetraspora pellucida</name>
    <dbReference type="NCBI Taxonomy" id="1433469"/>
    <lineage>
        <taxon>Eukaryota</taxon>
        <taxon>Fungi</taxon>
        <taxon>Fungi incertae sedis</taxon>
        <taxon>Mucoromycota</taxon>
        <taxon>Glomeromycotina</taxon>
        <taxon>Glomeromycetes</taxon>
        <taxon>Diversisporales</taxon>
        <taxon>Gigasporaceae</taxon>
        <taxon>Cetraspora</taxon>
    </lineage>
</organism>
<comment type="caution">
    <text evidence="1">The sequence shown here is derived from an EMBL/GenBank/DDBJ whole genome shotgun (WGS) entry which is preliminary data.</text>
</comment>
<reference evidence="1" key="1">
    <citation type="submission" date="2021-06" db="EMBL/GenBank/DDBJ databases">
        <authorList>
            <person name="Kallberg Y."/>
            <person name="Tangrot J."/>
            <person name="Rosling A."/>
        </authorList>
    </citation>
    <scope>NUCLEOTIDE SEQUENCE</scope>
    <source>
        <strain evidence="1">28 12/20/2015</strain>
    </source>
</reference>
<proteinExistence type="predicted"/>
<sequence>MSTMIISSDALTELDFEAQLEGADNGIYNKRENNKHKDSLPTQYNLLVALFPNQVINKKDLSNAIQRFKSQTKSNKND</sequence>
<evidence type="ECO:0000313" key="2">
    <source>
        <dbReference type="Proteomes" id="UP000789366"/>
    </source>
</evidence>
<name>A0ACA9LC41_9GLOM</name>
<protein>
    <submittedName>
        <fullName evidence="1">8356_t:CDS:1</fullName>
    </submittedName>
</protein>
<dbReference type="EMBL" id="CAJVPW010003330">
    <property type="protein sequence ID" value="CAG8522546.1"/>
    <property type="molecule type" value="Genomic_DNA"/>
</dbReference>
<evidence type="ECO:0000313" key="1">
    <source>
        <dbReference type="EMBL" id="CAG8522546.1"/>
    </source>
</evidence>
<feature type="non-terminal residue" evidence="1">
    <location>
        <position position="78"/>
    </location>
</feature>